<keyword evidence="5" id="KW-0547">Nucleotide-binding</keyword>
<dbReference type="GO" id="GO:0046872">
    <property type="term" value="F:metal ion binding"/>
    <property type="evidence" value="ECO:0007669"/>
    <property type="project" value="UniProtKB-KW"/>
</dbReference>
<dbReference type="Proteomes" id="UP000231480">
    <property type="component" value="Unassembled WGS sequence"/>
</dbReference>
<proteinExistence type="inferred from homology"/>
<name>A0A2G9YDN7_9BACT</name>
<dbReference type="GO" id="GO:0004326">
    <property type="term" value="F:tetrahydrofolylpolyglutamate synthase activity"/>
    <property type="evidence" value="ECO:0007669"/>
    <property type="project" value="UniProtKB-EC"/>
</dbReference>
<sequence>MLKNIQEVKNYLYSLIPIEGGRGIFRISQVLKKLNNPQDSFKSIHITGTSGKSSTAYLISAILKQAGYKVGLFISPHLQDIRERIQINNQPISQKDFADLIKSQKIRLSYFETLAAIAFAYFAKNKIDFGVIEVACGARTDPTNILKSEIAIITNIGLDHQNLLGKTKKEILENKMAIIKSSCDYVILPKKHDFQTKNHLIKSNYSRFDFYNSEKIIKDIKLTMPGIFQVENAGIAIAACLKLGVTKNIIKNTLAKVFFPGRLEIIKNNIILDGAHNPDKIKALVNSLKIIYPDQKFVTIFAVKKGKAAKKMLKLLAKISSKIIITEFSEQTDLADKFKLKAHDLFNQVKAKNIICQPNFKKALENAQKQENLILITGSLYLAGETKKYLC</sequence>
<evidence type="ECO:0000256" key="1">
    <source>
        <dbReference type="ARBA" id="ARBA00008276"/>
    </source>
</evidence>
<evidence type="ECO:0000256" key="9">
    <source>
        <dbReference type="ARBA" id="ARBA00047493"/>
    </source>
</evidence>
<evidence type="ECO:0000259" key="10">
    <source>
        <dbReference type="Pfam" id="PF02875"/>
    </source>
</evidence>
<dbReference type="InterPro" id="IPR004101">
    <property type="entry name" value="Mur_ligase_C"/>
</dbReference>
<evidence type="ECO:0000313" key="12">
    <source>
        <dbReference type="EMBL" id="PIP17338.1"/>
    </source>
</evidence>
<dbReference type="PANTHER" id="PTHR11136">
    <property type="entry name" value="FOLYLPOLYGLUTAMATE SYNTHASE-RELATED"/>
    <property type="match status" value="1"/>
</dbReference>
<dbReference type="GO" id="GO:0008841">
    <property type="term" value="F:dihydrofolate synthase activity"/>
    <property type="evidence" value="ECO:0007669"/>
    <property type="project" value="TreeGrafter"/>
</dbReference>
<dbReference type="InterPro" id="IPR036565">
    <property type="entry name" value="Mur-like_cat_sf"/>
</dbReference>
<dbReference type="Gene3D" id="3.90.190.20">
    <property type="entry name" value="Mur ligase, C-terminal domain"/>
    <property type="match status" value="1"/>
</dbReference>
<evidence type="ECO:0000256" key="3">
    <source>
        <dbReference type="ARBA" id="ARBA00022598"/>
    </source>
</evidence>
<dbReference type="InterPro" id="IPR001645">
    <property type="entry name" value="Folylpolyglutamate_synth"/>
</dbReference>
<comment type="similarity">
    <text evidence="1">Belongs to the folylpolyglutamate synthase family.</text>
</comment>
<dbReference type="InterPro" id="IPR013221">
    <property type="entry name" value="Mur_ligase_cen"/>
</dbReference>
<evidence type="ECO:0000256" key="2">
    <source>
        <dbReference type="ARBA" id="ARBA00013025"/>
    </source>
</evidence>
<dbReference type="EMBL" id="PCRH01000010">
    <property type="protein sequence ID" value="PIP17338.1"/>
    <property type="molecule type" value="Genomic_DNA"/>
</dbReference>
<evidence type="ECO:0000256" key="7">
    <source>
        <dbReference type="ARBA" id="ARBA00022842"/>
    </source>
</evidence>
<dbReference type="AlphaFoldDB" id="A0A2G9YDN7"/>
<dbReference type="GO" id="GO:0005737">
    <property type="term" value="C:cytoplasm"/>
    <property type="evidence" value="ECO:0007669"/>
    <property type="project" value="TreeGrafter"/>
</dbReference>
<organism evidence="12 13">
    <name type="scientific">Candidatus Portnoybacteria bacterium CG23_combo_of_CG06-09_8_20_14_all_37_13</name>
    <dbReference type="NCBI Taxonomy" id="1974819"/>
    <lineage>
        <taxon>Bacteria</taxon>
        <taxon>Candidatus Portnoyibacteriota</taxon>
    </lineage>
</organism>
<dbReference type="GO" id="GO:0005524">
    <property type="term" value="F:ATP binding"/>
    <property type="evidence" value="ECO:0007669"/>
    <property type="project" value="UniProtKB-KW"/>
</dbReference>
<gene>
    <name evidence="12" type="ORF">COX44_00415</name>
</gene>
<accession>A0A2G9YDN7</accession>
<evidence type="ECO:0000256" key="6">
    <source>
        <dbReference type="ARBA" id="ARBA00022840"/>
    </source>
</evidence>
<dbReference type="InterPro" id="IPR036615">
    <property type="entry name" value="Mur_ligase_C_dom_sf"/>
</dbReference>
<comment type="catalytic activity">
    <reaction evidence="9">
        <text>(6S)-5,6,7,8-tetrahydrofolyl-(gamma-L-Glu)(n) + L-glutamate + ATP = (6S)-5,6,7,8-tetrahydrofolyl-(gamma-L-Glu)(n+1) + ADP + phosphate + H(+)</text>
        <dbReference type="Rhea" id="RHEA:10580"/>
        <dbReference type="Rhea" id="RHEA-COMP:14738"/>
        <dbReference type="Rhea" id="RHEA-COMP:14740"/>
        <dbReference type="ChEBI" id="CHEBI:15378"/>
        <dbReference type="ChEBI" id="CHEBI:29985"/>
        <dbReference type="ChEBI" id="CHEBI:30616"/>
        <dbReference type="ChEBI" id="CHEBI:43474"/>
        <dbReference type="ChEBI" id="CHEBI:141005"/>
        <dbReference type="ChEBI" id="CHEBI:456216"/>
        <dbReference type="EC" id="6.3.2.17"/>
    </reaction>
</comment>
<dbReference type="Gene3D" id="3.40.1190.10">
    <property type="entry name" value="Mur-like, catalytic domain"/>
    <property type="match status" value="1"/>
</dbReference>
<keyword evidence="7" id="KW-0460">Magnesium</keyword>
<dbReference type="SUPFAM" id="SSF53244">
    <property type="entry name" value="MurD-like peptide ligases, peptide-binding domain"/>
    <property type="match status" value="1"/>
</dbReference>
<keyword evidence="3" id="KW-0436">Ligase</keyword>
<comment type="caution">
    <text evidence="12">The sequence shown here is derived from an EMBL/GenBank/DDBJ whole genome shotgun (WGS) entry which is preliminary data.</text>
</comment>
<evidence type="ECO:0000313" key="13">
    <source>
        <dbReference type="Proteomes" id="UP000231480"/>
    </source>
</evidence>
<keyword evidence="6" id="KW-0067">ATP-binding</keyword>
<dbReference type="NCBIfam" id="TIGR01499">
    <property type="entry name" value="folC"/>
    <property type="match status" value="1"/>
</dbReference>
<evidence type="ECO:0000259" key="11">
    <source>
        <dbReference type="Pfam" id="PF08245"/>
    </source>
</evidence>
<feature type="domain" description="Mur ligase C-terminal" evidence="10">
    <location>
        <begin position="261"/>
        <end position="379"/>
    </location>
</feature>
<evidence type="ECO:0000256" key="4">
    <source>
        <dbReference type="ARBA" id="ARBA00022723"/>
    </source>
</evidence>
<keyword evidence="4" id="KW-0479">Metal-binding</keyword>
<evidence type="ECO:0000256" key="5">
    <source>
        <dbReference type="ARBA" id="ARBA00022741"/>
    </source>
</evidence>
<dbReference type="PIRSF" id="PIRSF001563">
    <property type="entry name" value="Folylpolyglu_synth"/>
    <property type="match status" value="1"/>
</dbReference>
<reference evidence="12 13" key="1">
    <citation type="submission" date="2017-09" db="EMBL/GenBank/DDBJ databases">
        <title>Depth-based differentiation of microbial function through sediment-hosted aquifers and enrichment of novel symbionts in the deep terrestrial subsurface.</title>
        <authorList>
            <person name="Probst A.J."/>
            <person name="Ladd B."/>
            <person name="Jarett J.K."/>
            <person name="Geller-Mcgrath D.E."/>
            <person name="Sieber C.M."/>
            <person name="Emerson J.B."/>
            <person name="Anantharaman K."/>
            <person name="Thomas B.C."/>
            <person name="Malmstrom R."/>
            <person name="Stieglmeier M."/>
            <person name="Klingl A."/>
            <person name="Woyke T."/>
            <person name="Ryan C.M."/>
            <person name="Banfield J.F."/>
        </authorList>
    </citation>
    <scope>NUCLEOTIDE SEQUENCE [LARGE SCALE GENOMIC DNA]</scope>
    <source>
        <strain evidence="12">CG23_combo_of_CG06-09_8_20_14_all_37_13</strain>
    </source>
</reference>
<dbReference type="Pfam" id="PF08245">
    <property type="entry name" value="Mur_ligase_M"/>
    <property type="match status" value="1"/>
</dbReference>
<protein>
    <recommendedName>
        <fullName evidence="2">tetrahydrofolate synthase</fullName>
        <ecNumber evidence="2">6.3.2.17</ecNumber>
    </recommendedName>
    <alternativeName>
        <fullName evidence="8">Tetrahydrofolylpolyglutamate synthase</fullName>
    </alternativeName>
</protein>
<dbReference type="SUPFAM" id="SSF53623">
    <property type="entry name" value="MurD-like peptide ligases, catalytic domain"/>
    <property type="match status" value="1"/>
</dbReference>
<evidence type="ECO:0000256" key="8">
    <source>
        <dbReference type="ARBA" id="ARBA00030592"/>
    </source>
</evidence>
<dbReference type="EC" id="6.3.2.17" evidence="2"/>
<dbReference type="Pfam" id="PF02875">
    <property type="entry name" value="Mur_ligase_C"/>
    <property type="match status" value="1"/>
</dbReference>
<dbReference type="PANTHER" id="PTHR11136:SF0">
    <property type="entry name" value="DIHYDROFOLATE SYNTHETASE-RELATED"/>
    <property type="match status" value="1"/>
</dbReference>
<feature type="domain" description="Mur ligase central" evidence="11">
    <location>
        <begin position="46"/>
        <end position="183"/>
    </location>
</feature>